<dbReference type="InterPro" id="IPR056924">
    <property type="entry name" value="SH3_Tf2-1"/>
</dbReference>
<reference evidence="2" key="1">
    <citation type="submission" date="2023-08" db="EMBL/GenBank/DDBJ databases">
        <title>A de novo genome assembly of Solanum verrucosum Schlechtendal, a Mexican diploid species geographically isolated from the other diploid A-genome species in potato relatives.</title>
        <authorList>
            <person name="Hosaka K."/>
        </authorList>
    </citation>
    <scope>NUCLEOTIDE SEQUENCE</scope>
    <source>
        <tissue evidence="2">Young leaves</tissue>
    </source>
</reference>
<dbReference type="Pfam" id="PF24626">
    <property type="entry name" value="SH3_Tf2-1"/>
    <property type="match status" value="1"/>
</dbReference>
<dbReference type="Gene3D" id="3.30.420.10">
    <property type="entry name" value="Ribonuclease H-like superfamily/Ribonuclease H"/>
    <property type="match status" value="1"/>
</dbReference>
<sequence length="284" mass="32723">MYEAFQSLVHRVTSRGYSWVVIMDFITGLPQFRCQHDSIWVIVDRMTKSTHFLPVKTTHSAEDYAKLYLQEVVRLHGVLVLIISDRGAQFTAQFWKSFKKGLGSKVNLSTAFHPQTDGQAERTIQTLKDMLRACVIHFKGPDLVHQAMKKVRVIQERLKITQSRQKSYTDIRRRDLEFEVDDWVYLKVSPMKGVMRFGKKGKLSPRYIGPYKISKRIDNVAYELELPQELVAVHSVFHISMLKKCTGDPSLIIPTTYHTITPRAYTLGRTGTREPLLAQSEPLV</sequence>
<dbReference type="PANTHER" id="PTHR45835:SF91">
    <property type="entry name" value="RETROTRANSPOSON, TY3-GYPSY SUBCLASS-LIKE PROTEIN"/>
    <property type="match status" value="1"/>
</dbReference>
<feature type="domain" description="Integrase catalytic" evidence="1">
    <location>
        <begin position="12"/>
        <end position="132"/>
    </location>
</feature>
<dbReference type="AlphaFoldDB" id="A0AAF1A1E9"/>
<dbReference type="InterPro" id="IPR001584">
    <property type="entry name" value="Integrase_cat-core"/>
</dbReference>
<keyword evidence="3" id="KW-1185">Reference proteome</keyword>
<evidence type="ECO:0000313" key="3">
    <source>
        <dbReference type="Proteomes" id="UP001234989"/>
    </source>
</evidence>
<protein>
    <recommendedName>
        <fullName evidence="1">Integrase catalytic domain-containing protein</fullName>
    </recommendedName>
</protein>
<evidence type="ECO:0000259" key="1">
    <source>
        <dbReference type="PROSITE" id="PS50994"/>
    </source>
</evidence>
<organism evidence="2 3">
    <name type="scientific">Solanum verrucosum</name>
    <dbReference type="NCBI Taxonomy" id="315347"/>
    <lineage>
        <taxon>Eukaryota</taxon>
        <taxon>Viridiplantae</taxon>
        <taxon>Streptophyta</taxon>
        <taxon>Embryophyta</taxon>
        <taxon>Tracheophyta</taxon>
        <taxon>Spermatophyta</taxon>
        <taxon>Magnoliopsida</taxon>
        <taxon>eudicotyledons</taxon>
        <taxon>Gunneridae</taxon>
        <taxon>Pentapetalae</taxon>
        <taxon>asterids</taxon>
        <taxon>lamiids</taxon>
        <taxon>Solanales</taxon>
        <taxon>Solanaceae</taxon>
        <taxon>Solanoideae</taxon>
        <taxon>Solaneae</taxon>
        <taxon>Solanum</taxon>
    </lineage>
</organism>
<dbReference type="GO" id="GO:0015074">
    <property type="term" value="P:DNA integration"/>
    <property type="evidence" value="ECO:0007669"/>
    <property type="project" value="InterPro"/>
</dbReference>
<dbReference type="InterPro" id="IPR036397">
    <property type="entry name" value="RNaseH_sf"/>
</dbReference>
<dbReference type="GO" id="GO:0003676">
    <property type="term" value="F:nucleic acid binding"/>
    <property type="evidence" value="ECO:0007669"/>
    <property type="project" value="InterPro"/>
</dbReference>
<dbReference type="SUPFAM" id="SSF53098">
    <property type="entry name" value="Ribonuclease H-like"/>
    <property type="match status" value="1"/>
</dbReference>
<dbReference type="InterPro" id="IPR012337">
    <property type="entry name" value="RNaseH-like_sf"/>
</dbReference>
<evidence type="ECO:0000313" key="2">
    <source>
        <dbReference type="EMBL" id="WMV59461.1"/>
    </source>
</evidence>
<proteinExistence type="predicted"/>
<dbReference type="PROSITE" id="PS50994">
    <property type="entry name" value="INTEGRASE"/>
    <property type="match status" value="1"/>
</dbReference>
<accession>A0AAF1A1E9</accession>
<dbReference type="Proteomes" id="UP001234989">
    <property type="component" value="Chromosome 12"/>
</dbReference>
<dbReference type="PANTHER" id="PTHR45835">
    <property type="entry name" value="YALI0A06105P"/>
    <property type="match status" value="1"/>
</dbReference>
<gene>
    <name evidence="2" type="ORF">MTR67_052846</name>
</gene>
<dbReference type="EMBL" id="CP133623">
    <property type="protein sequence ID" value="WMV59461.1"/>
    <property type="molecule type" value="Genomic_DNA"/>
</dbReference>
<name>A0AAF1A1E9_SOLVR</name>